<dbReference type="InterPro" id="IPR050267">
    <property type="entry name" value="Anti-sigma-factor_SerPK"/>
</dbReference>
<keyword evidence="1" id="KW-0723">Serine/threonine-protein kinase</keyword>
<dbReference type="Proteomes" id="UP000007842">
    <property type="component" value="Chromosome"/>
</dbReference>
<dbReference type="HOGENOM" id="CLU_090336_4_6_11"/>
<evidence type="ECO:0000256" key="1">
    <source>
        <dbReference type="ARBA" id="ARBA00022527"/>
    </source>
</evidence>
<evidence type="ECO:0000259" key="2">
    <source>
        <dbReference type="Pfam" id="PF02518"/>
    </source>
</evidence>
<dbReference type="KEGG" id="sct:SCAT_2407"/>
<dbReference type="Gene3D" id="3.30.565.10">
    <property type="entry name" value="Histidine kinase-like ATPase, C-terminal domain"/>
    <property type="match status" value="1"/>
</dbReference>
<accession>F8K0Q7</accession>
<accession>G8WS03</accession>
<dbReference type="SUPFAM" id="SSF55874">
    <property type="entry name" value="ATPase domain of HSP90 chaperone/DNA topoisomerase II/histidine kinase"/>
    <property type="match status" value="1"/>
</dbReference>
<dbReference type="InterPro" id="IPR003594">
    <property type="entry name" value="HATPase_dom"/>
</dbReference>
<keyword evidence="3" id="KW-0418">Kinase</keyword>
<dbReference type="PANTHER" id="PTHR35526">
    <property type="entry name" value="ANTI-SIGMA-F FACTOR RSBW-RELATED"/>
    <property type="match status" value="1"/>
</dbReference>
<proteinExistence type="predicted"/>
<dbReference type="Pfam" id="PF02518">
    <property type="entry name" value="HATPase_c"/>
    <property type="match status" value="1"/>
</dbReference>
<name>F8K0Q7_STREN</name>
<keyword evidence="4" id="KW-1185">Reference proteome</keyword>
<dbReference type="KEGG" id="scy:SCATT_23920"/>
<dbReference type="InterPro" id="IPR036890">
    <property type="entry name" value="HATPase_C_sf"/>
</dbReference>
<evidence type="ECO:0000313" key="3">
    <source>
        <dbReference type="EMBL" id="AEW94763.1"/>
    </source>
</evidence>
<dbReference type="OrthoDB" id="3852126at2"/>
<dbReference type="GO" id="GO:0004674">
    <property type="term" value="F:protein serine/threonine kinase activity"/>
    <property type="evidence" value="ECO:0007669"/>
    <property type="project" value="UniProtKB-KW"/>
</dbReference>
<dbReference type="CDD" id="cd16936">
    <property type="entry name" value="HATPase_RsbW-like"/>
    <property type="match status" value="1"/>
</dbReference>
<organism evidence="3 4">
    <name type="scientific">Streptantibioticus cattleyicolor (strain ATCC 35852 / DSM 46488 / JCM 4925 / NBRC 14057 / NRRL 8057)</name>
    <name type="common">Streptomyces cattleya</name>
    <dbReference type="NCBI Taxonomy" id="1003195"/>
    <lineage>
        <taxon>Bacteria</taxon>
        <taxon>Bacillati</taxon>
        <taxon>Actinomycetota</taxon>
        <taxon>Actinomycetes</taxon>
        <taxon>Kitasatosporales</taxon>
        <taxon>Streptomycetaceae</taxon>
        <taxon>Streptantibioticus</taxon>
    </lineage>
</organism>
<gene>
    <name evidence="3" type="ordered locus">SCATT_23920</name>
</gene>
<sequence>MLEQWGLASIPDLAADVEVIVSELVTNVRRHAADAYPWGRLTLGHTGERLELSVHGRNGDRHGPYTAMRHQVSGEAESGRGLSIVRELAAAHRGDVFIRPDWDGAGKFVRVSLPLPNGVRSTIASRCPFLP</sequence>
<feature type="domain" description="Histidine kinase/HSP90-like ATPase" evidence="2">
    <location>
        <begin position="17"/>
        <end position="116"/>
    </location>
</feature>
<dbReference type="STRING" id="1003195.SCATT_23920"/>
<dbReference type="PATRIC" id="fig|1003195.11.peg.3918"/>
<dbReference type="PANTHER" id="PTHR35526:SF3">
    <property type="entry name" value="ANTI-SIGMA-F FACTOR RSBW"/>
    <property type="match status" value="1"/>
</dbReference>
<reference evidence="4" key="1">
    <citation type="submission" date="2011-12" db="EMBL/GenBank/DDBJ databases">
        <title>Complete genome sequence of Streptomyces cattleya strain DSM 46488.</title>
        <authorList>
            <person name="Ou H.-Y."/>
            <person name="Li P."/>
            <person name="Zhao C."/>
            <person name="O'Hagan D."/>
            <person name="Deng Z."/>
        </authorList>
    </citation>
    <scope>NUCLEOTIDE SEQUENCE [LARGE SCALE GENOMIC DNA]</scope>
    <source>
        <strain evidence="4">ATCC 35852 / DSM 46488 / JCM 4925 / NBRC 14057 / NRRL 8057</strain>
    </source>
</reference>
<evidence type="ECO:0000313" key="4">
    <source>
        <dbReference type="Proteomes" id="UP000007842"/>
    </source>
</evidence>
<dbReference type="AlphaFoldDB" id="F8K0Q7"/>
<protein>
    <submittedName>
        <fullName evidence="3">Putative signal transduction histidine kinase</fullName>
    </submittedName>
</protein>
<dbReference type="EMBL" id="CP003219">
    <property type="protein sequence ID" value="AEW94763.1"/>
    <property type="molecule type" value="Genomic_DNA"/>
</dbReference>
<keyword evidence="3" id="KW-0808">Transferase</keyword>